<keyword evidence="2" id="KW-1185">Reference proteome</keyword>
<comment type="caution">
    <text evidence="1">The sequence shown here is derived from an EMBL/GenBank/DDBJ whole genome shotgun (WGS) entry which is preliminary data.</text>
</comment>
<protein>
    <submittedName>
        <fullName evidence="1">Uncharacterized protein</fullName>
    </submittedName>
</protein>
<dbReference type="Proteomes" id="UP000609879">
    <property type="component" value="Unassembled WGS sequence"/>
</dbReference>
<accession>A0ABQ3XWT5</accession>
<evidence type="ECO:0000313" key="2">
    <source>
        <dbReference type="Proteomes" id="UP000609879"/>
    </source>
</evidence>
<sequence length="62" mass="6249">MAFCSIVTARCGDAVTVTVVPQLLTVTACASGAALPSAAVHPARSPAVVKAMKTVFMFGNVL</sequence>
<dbReference type="EMBL" id="BOMI01000013">
    <property type="protein sequence ID" value="GID72197.1"/>
    <property type="molecule type" value="Genomic_DNA"/>
</dbReference>
<organism evidence="1 2">
    <name type="scientific">Paractinoplanes deccanensis</name>
    <dbReference type="NCBI Taxonomy" id="113561"/>
    <lineage>
        <taxon>Bacteria</taxon>
        <taxon>Bacillati</taxon>
        <taxon>Actinomycetota</taxon>
        <taxon>Actinomycetes</taxon>
        <taxon>Micromonosporales</taxon>
        <taxon>Micromonosporaceae</taxon>
        <taxon>Paractinoplanes</taxon>
    </lineage>
</organism>
<proteinExistence type="predicted"/>
<name>A0ABQ3XWT5_9ACTN</name>
<reference evidence="1 2" key="1">
    <citation type="submission" date="2021-01" db="EMBL/GenBank/DDBJ databases">
        <title>Whole genome shotgun sequence of Actinoplanes deccanensis NBRC 13994.</title>
        <authorList>
            <person name="Komaki H."/>
            <person name="Tamura T."/>
        </authorList>
    </citation>
    <scope>NUCLEOTIDE SEQUENCE [LARGE SCALE GENOMIC DNA]</scope>
    <source>
        <strain evidence="1 2">NBRC 13994</strain>
    </source>
</reference>
<evidence type="ECO:0000313" key="1">
    <source>
        <dbReference type="EMBL" id="GID72197.1"/>
    </source>
</evidence>
<gene>
    <name evidence="1" type="ORF">Ade02nite_08380</name>
</gene>